<gene>
    <name evidence="2" type="ORF">AVW11_26620</name>
</gene>
<evidence type="ECO:0008006" key="4">
    <source>
        <dbReference type="Google" id="ProtNLM"/>
    </source>
</evidence>
<keyword evidence="3" id="KW-1185">Reference proteome</keyword>
<evidence type="ECO:0000256" key="1">
    <source>
        <dbReference type="SAM" id="SignalP"/>
    </source>
</evidence>
<comment type="caution">
    <text evidence="2">The sequence shown here is derived from an EMBL/GenBank/DDBJ whole genome shotgun (WGS) entry which is preliminary data.</text>
</comment>
<evidence type="ECO:0000313" key="3">
    <source>
        <dbReference type="Proteomes" id="UP000187151"/>
    </source>
</evidence>
<feature type="signal peptide" evidence="1">
    <location>
        <begin position="1"/>
        <end position="34"/>
    </location>
</feature>
<keyword evidence="1" id="KW-0732">Signal</keyword>
<dbReference type="PROSITE" id="PS51318">
    <property type="entry name" value="TAT"/>
    <property type="match status" value="1"/>
</dbReference>
<sequence length="129" mass="14010">MSTIKPRRRRGTAVGAAVAALVMAGVLTPAPASAASNCPNNHLCLYKVSFGVEIETSVRLVIPGSTSSRSTLGLFNNQTSSVSNRTYDAWCLTTDQGLRGKVMRVGPWENWNELPFWAEDDIESLYNCS</sequence>
<dbReference type="InterPro" id="IPR006311">
    <property type="entry name" value="TAT_signal"/>
</dbReference>
<organism evidence="2 3">
    <name type="scientific">Streptomyces amritsarensis</name>
    <dbReference type="NCBI Taxonomy" id="681158"/>
    <lineage>
        <taxon>Bacteria</taxon>
        <taxon>Bacillati</taxon>
        <taxon>Actinomycetota</taxon>
        <taxon>Actinomycetes</taxon>
        <taxon>Kitasatosporales</taxon>
        <taxon>Streptomycetaceae</taxon>
        <taxon>Streptomyces</taxon>
    </lineage>
</organism>
<dbReference type="EMBL" id="MQUR01000076">
    <property type="protein sequence ID" value="OLZ59374.1"/>
    <property type="molecule type" value="Genomic_DNA"/>
</dbReference>
<reference evidence="2 3" key="1">
    <citation type="submission" date="2016-01" db="EMBL/GenBank/DDBJ databases">
        <title>Streptomyces amritsarensis strain MTCC 11845 genome sequencing and assembly.</title>
        <authorList>
            <person name="Sharma D."/>
            <person name="Nair G.R."/>
            <person name="Kaur G."/>
            <person name="Manhas R.K."/>
            <person name="Mayilraj S."/>
        </authorList>
    </citation>
    <scope>NUCLEOTIDE SEQUENCE [LARGE SCALE GENOMIC DNA]</scope>
    <source>
        <strain evidence="2 3">MTCC 11845</strain>
    </source>
</reference>
<dbReference type="Proteomes" id="UP000187151">
    <property type="component" value="Unassembled WGS sequence"/>
</dbReference>
<accession>A0ABX3FW15</accession>
<feature type="chain" id="PRO_5047269418" description="Peptidase inhibitor family I36" evidence="1">
    <location>
        <begin position="35"/>
        <end position="129"/>
    </location>
</feature>
<name>A0ABX3FW15_9ACTN</name>
<evidence type="ECO:0000313" key="2">
    <source>
        <dbReference type="EMBL" id="OLZ59374.1"/>
    </source>
</evidence>
<dbReference type="Pfam" id="PF03995">
    <property type="entry name" value="Inhibitor_I36"/>
    <property type="match status" value="1"/>
</dbReference>
<protein>
    <recommendedName>
        <fullName evidence="4">Peptidase inhibitor family I36</fullName>
    </recommendedName>
</protein>
<proteinExistence type="predicted"/>
<dbReference type="RefSeq" id="WP_076046274.1">
    <property type="nucleotide sequence ID" value="NZ_MQUR01000076.1"/>
</dbReference>